<dbReference type="EMBL" id="AM398681">
    <property type="protein sequence ID" value="CAL42921.1"/>
    <property type="molecule type" value="Genomic_DNA"/>
</dbReference>
<dbReference type="EnsemblBacteria" id="CAL42921">
    <property type="protein sequence ID" value="CAL42921"/>
    <property type="gene ID" value="FP0821"/>
</dbReference>
<dbReference type="RefSeq" id="WP_011962977.1">
    <property type="nucleotide sequence ID" value="NC_009613.3"/>
</dbReference>
<keyword evidence="2" id="KW-1185">Reference proteome</keyword>
<dbReference type="Proteomes" id="UP000006394">
    <property type="component" value="Chromosome"/>
</dbReference>
<dbReference type="KEGG" id="fps:FP0821"/>
<organism evidence="1 2">
    <name type="scientific">Flavobacterium psychrophilum (strain ATCC 49511 / DSM 21280 / CIP 103535 / JIP02/86)</name>
    <dbReference type="NCBI Taxonomy" id="402612"/>
    <lineage>
        <taxon>Bacteria</taxon>
        <taxon>Pseudomonadati</taxon>
        <taxon>Bacteroidota</taxon>
        <taxon>Flavobacteriia</taxon>
        <taxon>Flavobacteriales</taxon>
        <taxon>Flavobacteriaceae</taxon>
        <taxon>Flavobacterium</taxon>
    </lineage>
</organism>
<dbReference type="AlphaFoldDB" id="A6GXU8"/>
<proteinExistence type="predicted"/>
<evidence type="ECO:0000313" key="2">
    <source>
        <dbReference type="Proteomes" id="UP000006394"/>
    </source>
</evidence>
<accession>A6GXU8</accession>
<protein>
    <submittedName>
        <fullName evidence="1">Uncharacterized protein</fullName>
    </submittedName>
</protein>
<dbReference type="PATRIC" id="fig|402612.5.peg.836"/>
<reference evidence="1 2" key="1">
    <citation type="journal article" date="2007" name="Nat. Biotechnol.">
        <title>Complete genome sequence of the fish pathogen Flavobacterium psychrophilum.</title>
        <authorList>
            <person name="Duchaud E."/>
            <person name="Boussaha M."/>
            <person name="Loux V."/>
            <person name="Bernardet J.F."/>
            <person name="Michel C."/>
            <person name="Kerouault B."/>
            <person name="Mondot S."/>
            <person name="Nicolas P."/>
            <person name="Bossy R."/>
            <person name="Caron C."/>
            <person name="Bessieres P."/>
            <person name="Gibrat J.F."/>
            <person name="Claverol S."/>
            <person name="Dumetz F."/>
            <person name="Le Henaff M."/>
            <person name="Benmansour A."/>
        </authorList>
    </citation>
    <scope>NUCLEOTIDE SEQUENCE [LARGE SCALE GENOMIC DNA]</scope>
    <source>
        <strain evidence="2">ATCC 49511 / DSM 21280 / CIP 103535 / JIP02/86</strain>
    </source>
</reference>
<dbReference type="HOGENOM" id="CLU_2553274_0_0_10"/>
<evidence type="ECO:0000313" key="1">
    <source>
        <dbReference type="EMBL" id="CAL42921.1"/>
    </source>
</evidence>
<name>A6GXU8_FLAPJ</name>
<sequence length="82" mass="9707">MKTFQITQNFGQSSYGWEYFNMPDNATKEEIEKEAIRVQKLDYKNRFSGFSGKSMERPTIIVKEYKNGRKPKGGIQFSTKWR</sequence>
<dbReference type="STRING" id="402612.FP0821"/>
<gene>
    <name evidence="1" type="ordered locus">FP0821</name>
</gene>